<dbReference type="AlphaFoldDB" id="A0A380RWQ7"/>
<keyword evidence="1" id="KW-0812">Transmembrane</keyword>
<reference evidence="2 3" key="1">
    <citation type="submission" date="2017-08" db="EMBL/GenBank/DDBJ databases">
        <authorList>
            <person name="de Groot N.N."/>
        </authorList>
    </citation>
    <scope>NUCLEOTIDE SEQUENCE [LARGE SCALE GENOMIC DNA]</scope>
    <source>
        <strain evidence="2 3">HM2</strain>
    </source>
</reference>
<protein>
    <submittedName>
        <fullName evidence="2">Uncharacterized protein</fullName>
    </submittedName>
</protein>
<evidence type="ECO:0000313" key="2">
    <source>
        <dbReference type="EMBL" id="SUQ19437.1"/>
    </source>
</evidence>
<dbReference type="EMBL" id="UHJL01000001">
    <property type="protein sequence ID" value="SUQ19437.1"/>
    <property type="molecule type" value="Genomic_DNA"/>
</dbReference>
<evidence type="ECO:0000313" key="3">
    <source>
        <dbReference type="Proteomes" id="UP000255423"/>
    </source>
</evidence>
<gene>
    <name evidence="2" type="ORF">SAMN05661053_0669</name>
</gene>
<sequence>MSDWLFKSWVKATICSAVLFFFYHLFISQKLEEEVSTKSKEQE</sequence>
<proteinExistence type="predicted"/>
<dbReference type="RefSeq" id="WP_015732488.1">
    <property type="nucleotide sequence ID" value="NZ_UHJL01000001.1"/>
</dbReference>
<feature type="transmembrane region" description="Helical" evidence="1">
    <location>
        <begin position="6"/>
        <end position="26"/>
    </location>
</feature>
<dbReference type="Proteomes" id="UP000255423">
    <property type="component" value="Unassembled WGS sequence"/>
</dbReference>
<keyword evidence="1" id="KW-1133">Transmembrane helix</keyword>
<evidence type="ECO:0000256" key="1">
    <source>
        <dbReference type="SAM" id="Phobius"/>
    </source>
</evidence>
<organism evidence="2 3">
    <name type="scientific">Fibrobacter succinogenes</name>
    <name type="common">Bacteroides succinogenes</name>
    <dbReference type="NCBI Taxonomy" id="833"/>
    <lineage>
        <taxon>Bacteria</taxon>
        <taxon>Pseudomonadati</taxon>
        <taxon>Fibrobacterota</taxon>
        <taxon>Fibrobacteria</taxon>
        <taxon>Fibrobacterales</taxon>
        <taxon>Fibrobacteraceae</taxon>
        <taxon>Fibrobacter</taxon>
    </lineage>
</organism>
<name>A0A380RWQ7_FIBSU</name>
<accession>A0A380RWQ7</accession>
<keyword evidence="1" id="KW-0472">Membrane</keyword>